<dbReference type="CDD" id="cd06602">
    <property type="entry name" value="GH31_MGAM_SI_GAA"/>
    <property type="match status" value="1"/>
</dbReference>
<dbReference type="Gene3D" id="3.20.20.80">
    <property type="entry name" value="Glycosidases"/>
    <property type="match status" value="1"/>
</dbReference>
<dbReference type="GO" id="GO:0005975">
    <property type="term" value="P:carbohydrate metabolic process"/>
    <property type="evidence" value="ECO:0007669"/>
    <property type="project" value="InterPro"/>
</dbReference>
<evidence type="ECO:0000256" key="4">
    <source>
        <dbReference type="RuleBase" id="RU361185"/>
    </source>
</evidence>
<dbReference type="Proteomes" id="UP001465755">
    <property type="component" value="Unassembled WGS sequence"/>
</dbReference>
<evidence type="ECO:0000256" key="1">
    <source>
        <dbReference type="ARBA" id="ARBA00007806"/>
    </source>
</evidence>
<feature type="domain" description="Glycoside hydrolase family 31 TIM barrel" evidence="5">
    <location>
        <begin position="33"/>
        <end position="350"/>
    </location>
</feature>
<dbReference type="GO" id="GO:0004553">
    <property type="term" value="F:hydrolase activity, hydrolyzing O-glycosyl compounds"/>
    <property type="evidence" value="ECO:0007669"/>
    <property type="project" value="InterPro"/>
</dbReference>
<reference evidence="7 8" key="1">
    <citation type="journal article" date="2024" name="Nat. Commun.">
        <title>Phylogenomics reveals the evolutionary origins of lichenization in chlorophyte algae.</title>
        <authorList>
            <person name="Puginier C."/>
            <person name="Libourel C."/>
            <person name="Otte J."/>
            <person name="Skaloud P."/>
            <person name="Haon M."/>
            <person name="Grisel S."/>
            <person name="Petersen M."/>
            <person name="Berrin J.G."/>
            <person name="Delaux P.M."/>
            <person name="Dal Grande F."/>
            <person name="Keller J."/>
        </authorList>
    </citation>
    <scope>NUCLEOTIDE SEQUENCE [LARGE SCALE GENOMIC DNA]</scope>
    <source>
        <strain evidence="7 8">SAG 2036</strain>
    </source>
</reference>
<comment type="similarity">
    <text evidence="1 4">Belongs to the glycosyl hydrolase 31 family.</text>
</comment>
<dbReference type="InterPro" id="IPR017853">
    <property type="entry name" value="GH"/>
</dbReference>
<dbReference type="Pfam" id="PF01055">
    <property type="entry name" value="Glyco_hydro_31_2nd"/>
    <property type="match status" value="1"/>
</dbReference>
<dbReference type="SUPFAM" id="SSF51011">
    <property type="entry name" value="Glycosyl hydrolase domain"/>
    <property type="match status" value="1"/>
</dbReference>
<dbReference type="InterPro" id="IPR030458">
    <property type="entry name" value="Glyco_hydro_31_AS"/>
</dbReference>
<dbReference type="InterPro" id="IPR013780">
    <property type="entry name" value="Glyco_hydro_b"/>
</dbReference>
<evidence type="ECO:0000259" key="5">
    <source>
        <dbReference type="Pfam" id="PF01055"/>
    </source>
</evidence>
<evidence type="ECO:0000313" key="7">
    <source>
        <dbReference type="EMBL" id="KAK9808029.1"/>
    </source>
</evidence>
<dbReference type="Pfam" id="PF21365">
    <property type="entry name" value="Glyco_hydro_31_3rd"/>
    <property type="match status" value="1"/>
</dbReference>
<dbReference type="InterPro" id="IPR000322">
    <property type="entry name" value="Glyco_hydro_31_TIM"/>
</dbReference>
<dbReference type="EMBL" id="JALJOQ010000028">
    <property type="protein sequence ID" value="KAK9808029.1"/>
    <property type="molecule type" value="Genomic_DNA"/>
</dbReference>
<dbReference type="InterPro" id="IPR048395">
    <property type="entry name" value="Glyco_hydro_31_C"/>
</dbReference>
<keyword evidence="8" id="KW-1185">Reference proteome</keyword>
<dbReference type="PANTHER" id="PTHR22762">
    <property type="entry name" value="ALPHA-GLUCOSIDASE"/>
    <property type="match status" value="1"/>
</dbReference>
<keyword evidence="3 4" id="KW-0326">Glycosidase</keyword>
<evidence type="ECO:0000256" key="3">
    <source>
        <dbReference type="ARBA" id="ARBA00023295"/>
    </source>
</evidence>
<dbReference type="PROSITE" id="PS00129">
    <property type="entry name" value="GLYCOSYL_HYDROL_F31_1"/>
    <property type="match status" value="1"/>
</dbReference>
<protein>
    <recommendedName>
        <fullName evidence="9">Alpha-glucosidase</fullName>
    </recommendedName>
</protein>
<organism evidence="7 8">
    <name type="scientific">Symbiochloris irregularis</name>
    <dbReference type="NCBI Taxonomy" id="706552"/>
    <lineage>
        <taxon>Eukaryota</taxon>
        <taxon>Viridiplantae</taxon>
        <taxon>Chlorophyta</taxon>
        <taxon>core chlorophytes</taxon>
        <taxon>Trebouxiophyceae</taxon>
        <taxon>Trebouxiales</taxon>
        <taxon>Trebouxiaceae</taxon>
        <taxon>Symbiochloris</taxon>
    </lineage>
</organism>
<evidence type="ECO:0000256" key="2">
    <source>
        <dbReference type="ARBA" id="ARBA00022801"/>
    </source>
</evidence>
<feature type="domain" description="Glycosyl hydrolase family 31 C-terminal" evidence="6">
    <location>
        <begin position="358"/>
        <end position="448"/>
    </location>
</feature>
<dbReference type="Gene3D" id="2.60.40.1180">
    <property type="entry name" value="Golgi alpha-mannosidase II"/>
    <property type="match status" value="2"/>
</dbReference>
<accession>A0AAW1PE75</accession>
<proteinExistence type="inferred from homology"/>
<keyword evidence="2 4" id="KW-0378">Hydrolase</keyword>
<dbReference type="SUPFAM" id="SSF51445">
    <property type="entry name" value="(Trans)glycosidases"/>
    <property type="match status" value="1"/>
</dbReference>
<evidence type="ECO:0008006" key="9">
    <source>
        <dbReference type="Google" id="ProtNLM"/>
    </source>
</evidence>
<sequence length="584" mass="63377">MCVSSKVNVGNLYQKFCEKAAKDLLILPATRLQDFVSGLHKDGQRWVPILDPPIHIQPGYTPYDTGLAQDVFIKDITGQPYVGELWPGAVHFPDFMNPAAVSWWQSQIQGLYSQAPLDGIWLDMNEASNFCGGDVCEAAGYVPPANDYICRLTCQWGPMTNSSMNNGGTAQVPPGIFDPPYRINNGNSQANLSDKAIAVTAQHYDGTLEYNAHNLYGTYQAKATAEALQAIRNKRPFVLSRSSFVGSGAYTAHWTGDSASTWQDLRWQINAVLQPGLVGISFAGADICGFQNIATAELCARWIAMAAWQPYARDHHAQSFQELYRWPKVAEVSRKVLEWRMRALPYLYTAAYDSYMRGCPIARPVWFSFPSDASTLDLKEQWIVGDALLIAPIVHKGMTSKEVYFPAGVWYSLYDYSSIDATNGSRNATVRANVTDNTPVYIMGGSILPFGQGGMTTTAAEKSNLTLIVALADAASTAAVERCNGACPVHEGAVLSACGHMYLDQGEELGTGTGADNFVFFSALTTADTGNASSGKLLIQVGGNSSQAVPASSVIVNPEPSSVTIHWLNEPLICGQNITVLWSS</sequence>
<gene>
    <name evidence="7" type="ORF">WJX73_006288</name>
</gene>
<dbReference type="PANTHER" id="PTHR22762:SF133">
    <property type="entry name" value="P-TYPE DOMAIN-CONTAINING PROTEIN"/>
    <property type="match status" value="1"/>
</dbReference>
<name>A0AAW1PE75_9CHLO</name>
<evidence type="ECO:0000313" key="8">
    <source>
        <dbReference type="Proteomes" id="UP001465755"/>
    </source>
</evidence>
<dbReference type="AlphaFoldDB" id="A0AAW1PE75"/>
<comment type="caution">
    <text evidence="7">The sequence shown here is derived from an EMBL/GenBank/DDBJ whole genome shotgun (WGS) entry which is preliminary data.</text>
</comment>
<evidence type="ECO:0000259" key="6">
    <source>
        <dbReference type="Pfam" id="PF21365"/>
    </source>
</evidence>